<dbReference type="EMBL" id="WHOD01000049">
    <property type="protein sequence ID" value="NOU93675.1"/>
    <property type="molecule type" value="Genomic_DNA"/>
</dbReference>
<dbReference type="PROSITE" id="PS51832">
    <property type="entry name" value="HD_GYP"/>
    <property type="match status" value="1"/>
</dbReference>
<dbReference type="Gene3D" id="1.10.3210.10">
    <property type="entry name" value="Hypothetical protein af1432"/>
    <property type="match status" value="1"/>
</dbReference>
<feature type="transmembrane region" description="Helical" evidence="1">
    <location>
        <begin position="226"/>
        <end position="247"/>
    </location>
</feature>
<keyword evidence="1" id="KW-0812">Transmembrane</keyword>
<evidence type="ECO:0000313" key="4">
    <source>
        <dbReference type="Proteomes" id="UP000641588"/>
    </source>
</evidence>
<comment type="caution">
    <text evidence="3">The sequence shown here is derived from an EMBL/GenBank/DDBJ whole genome shotgun (WGS) entry which is preliminary data.</text>
</comment>
<proteinExistence type="predicted"/>
<feature type="domain" description="HD-GYP" evidence="2">
    <location>
        <begin position="272"/>
        <end position="467"/>
    </location>
</feature>
<feature type="transmembrane region" description="Helical" evidence="1">
    <location>
        <begin position="38"/>
        <end position="57"/>
    </location>
</feature>
<feature type="transmembrane region" description="Helical" evidence="1">
    <location>
        <begin position="172"/>
        <end position="190"/>
    </location>
</feature>
<dbReference type="InterPro" id="IPR037522">
    <property type="entry name" value="HD_GYP_dom"/>
</dbReference>
<evidence type="ECO:0000313" key="3">
    <source>
        <dbReference type="EMBL" id="NOU93675.1"/>
    </source>
</evidence>
<sequence length="488" mass="55076">MRIGDVIGPVAAIVAPYFLFEYMRAHPKLDILLSLPSGHFYIVSLVAVLSTIIAIAVGISGNRVRNIKVCFLSLAFISLAEVFSVHGLSTPNFLIHASHLPGVASQVSLLLATFWLWMSSLSSDSLLILWVSRWKSGLIPVWTVALGLIGLTGLLFPHMLDLIPLDRNPLRWMATGAIVVLNLMTMYRYYQSYRFSRFPLQTAIIYSCGWLIVAQFIIVLGETWRLSWWLYHLLLLASMIVMLTGLWKQYGVSGSLTMSIRALFTNDPLERISSCLSPSVRALVLATEEKDTYTAGHNLRVTLYALRLGEEMQLPPEQLRALSQGTIVHDVGKINIPDAILNKPGRLTPEERGIIEQHPRKGYEMCRTLGFMKEELDIIRSHHEKWDGTGYPDRLKGEQIPLLARIVAVSDVYDALTSTRSYRKAWSHTEAIEFLNEHRNTHFDAACVDAWKRICDRDPQVYRYPLHVISDNKSNYSRPAAVDDANVS</sequence>
<dbReference type="Pfam" id="PF13487">
    <property type="entry name" value="HD_5"/>
    <property type="match status" value="1"/>
</dbReference>
<dbReference type="PANTHER" id="PTHR45228">
    <property type="entry name" value="CYCLIC DI-GMP PHOSPHODIESTERASE TM_0186-RELATED"/>
    <property type="match status" value="1"/>
</dbReference>
<dbReference type="AlphaFoldDB" id="A0A972GVQ5"/>
<organism evidence="3 4">
    <name type="scientific">Paenibacillus foliorum</name>
    <dbReference type="NCBI Taxonomy" id="2654974"/>
    <lineage>
        <taxon>Bacteria</taxon>
        <taxon>Bacillati</taxon>
        <taxon>Bacillota</taxon>
        <taxon>Bacilli</taxon>
        <taxon>Bacillales</taxon>
        <taxon>Paenibacillaceae</taxon>
        <taxon>Paenibacillus</taxon>
    </lineage>
</organism>
<dbReference type="Proteomes" id="UP000641588">
    <property type="component" value="Unassembled WGS sequence"/>
</dbReference>
<feature type="transmembrane region" description="Helical" evidence="1">
    <location>
        <begin position="109"/>
        <end position="131"/>
    </location>
</feature>
<keyword evidence="1" id="KW-1133">Transmembrane helix</keyword>
<dbReference type="InterPro" id="IPR003607">
    <property type="entry name" value="HD/PDEase_dom"/>
</dbReference>
<feature type="transmembrane region" description="Helical" evidence="1">
    <location>
        <begin position="69"/>
        <end position="89"/>
    </location>
</feature>
<accession>A0A972GVQ5</accession>
<reference evidence="3" key="1">
    <citation type="submission" date="2019-10" db="EMBL/GenBank/DDBJ databases">
        <title>Description of Paenibacillus glebae sp. nov.</title>
        <authorList>
            <person name="Carlier A."/>
            <person name="Qi S."/>
        </authorList>
    </citation>
    <scope>NUCLEOTIDE SEQUENCE</scope>
    <source>
        <strain evidence="3">LMG 31456</strain>
    </source>
</reference>
<dbReference type="InterPro" id="IPR006675">
    <property type="entry name" value="HDIG_dom"/>
</dbReference>
<dbReference type="SUPFAM" id="SSF109604">
    <property type="entry name" value="HD-domain/PDEase-like"/>
    <property type="match status" value="1"/>
</dbReference>
<protein>
    <submittedName>
        <fullName evidence="3">HD domain-containing protein</fullName>
    </submittedName>
</protein>
<gene>
    <name evidence="3" type="ORF">GC093_10635</name>
</gene>
<feature type="transmembrane region" description="Helical" evidence="1">
    <location>
        <begin position="138"/>
        <end position="160"/>
    </location>
</feature>
<keyword evidence="1" id="KW-0472">Membrane</keyword>
<dbReference type="NCBIfam" id="TIGR00277">
    <property type="entry name" value="HDIG"/>
    <property type="match status" value="1"/>
</dbReference>
<dbReference type="SMART" id="SM00471">
    <property type="entry name" value="HDc"/>
    <property type="match status" value="1"/>
</dbReference>
<dbReference type="InterPro" id="IPR052020">
    <property type="entry name" value="Cyclic_di-GMP/3'3'-cGAMP_PDE"/>
</dbReference>
<evidence type="ECO:0000259" key="2">
    <source>
        <dbReference type="PROSITE" id="PS51832"/>
    </source>
</evidence>
<name>A0A972GVQ5_9BACL</name>
<feature type="transmembrane region" description="Helical" evidence="1">
    <location>
        <begin position="202"/>
        <end position="220"/>
    </location>
</feature>
<keyword evidence="4" id="KW-1185">Reference proteome</keyword>
<dbReference type="RefSeq" id="WP_171651871.1">
    <property type="nucleotide sequence ID" value="NZ_WHOD01000049.1"/>
</dbReference>
<evidence type="ECO:0000256" key="1">
    <source>
        <dbReference type="SAM" id="Phobius"/>
    </source>
</evidence>
<dbReference type="CDD" id="cd00077">
    <property type="entry name" value="HDc"/>
    <property type="match status" value="1"/>
</dbReference>